<feature type="transmembrane region" description="Helical" evidence="7">
    <location>
        <begin position="485"/>
        <end position="504"/>
    </location>
</feature>
<keyword evidence="4" id="KW-0249">Electron transport</keyword>
<evidence type="ECO:0000256" key="5">
    <source>
        <dbReference type="ARBA" id="ARBA00023004"/>
    </source>
</evidence>
<feature type="transmembrane region" description="Helical" evidence="7">
    <location>
        <begin position="159"/>
        <end position="175"/>
    </location>
</feature>
<proteinExistence type="predicted"/>
<dbReference type="GO" id="GO:0005886">
    <property type="term" value="C:plasma membrane"/>
    <property type="evidence" value="ECO:0007669"/>
    <property type="project" value="TreeGrafter"/>
</dbReference>
<dbReference type="SUPFAM" id="SSF54862">
    <property type="entry name" value="4Fe-4S ferredoxins"/>
    <property type="match status" value="1"/>
</dbReference>
<dbReference type="Gene3D" id="3.30.70.20">
    <property type="match status" value="1"/>
</dbReference>
<evidence type="ECO:0000256" key="4">
    <source>
        <dbReference type="ARBA" id="ARBA00022982"/>
    </source>
</evidence>
<dbReference type="InterPro" id="IPR017900">
    <property type="entry name" value="4Fe4S_Fe_S_CS"/>
</dbReference>
<keyword evidence="5" id="KW-0408">Iron</keyword>
<evidence type="ECO:0000256" key="3">
    <source>
        <dbReference type="ARBA" id="ARBA00022723"/>
    </source>
</evidence>
<feature type="transmembrane region" description="Helical" evidence="7">
    <location>
        <begin position="36"/>
        <end position="59"/>
    </location>
</feature>
<name>A0A510E782_9CREN</name>
<sequence>MDYLQLAIIIYIAGMMFTYLFLLYLLYRSSNASRRAVLFTSSIFFYMSAEAIDIGYILFQHGSVLVEPISLMLASIPIFLSLAVKDKGFWKEDWVSSTFLALTLVIDELAMGYSYSAAFGPHMNPLVSAVSNPAFGIMMLIDASFFLTMSRHNINVKEVSLFTFAVSMAFMPNIFRTFESSIQLVGAVLSSIIMIVNIVTLYLLQMRRISLNAQVLSLSLAGFDFIMMLGLSIFASSSDLTFLSLSMIASMVWYFVLIFYRFSDKKITYGLKIPILFVFLINMAELTMGFGDSVMGFNLTNDIFSAHMMNHGSSMMRSPHTNPFWWIFPMNPLSMTLMSFHSVLMVSHNLLLSSFWGSYILVMMTTMMPFYVLMMGAEMLFLVYERYKRSRPSCVKRWALAIIVAMPIFVWLIPYYTNFYIFGMSGMLVPVTLLGFSLSMIAISVASIIFGRRAFCNTMCMSAHMWTNVYYDQFKAKKSSKFWEYFRWVPLAVMIGFFSYWVAGEMGIVQFLKLGSSILNPLDLFGMFTLNYVWWFFFFMTPVFGTYSCARQGWCGYGTFTGLFNKVIFKVKSKDVEVCRSCNSVSCESSCPSKIDIRKDVLSKGFSNRISCVGCGDCIEACPFNNLYIQDIRNVFRKQPNNGVRGTT</sequence>
<evidence type="ECO:0000313" key="10">
    <source>
        <dbReference type="Proteomes" id="UP000325030"/>
    </source>
</evidence>
<dbReference type="PANTHER" id="PTHR30176:SF3">
    <property type="entry name" value="FERREDOXIN-TYPE PROTEIN NAPH"/>
    <property type="match status" value="1"/>
</dbReference>
<gene>
    <name evidence="9" type="ORF">IC007_2575</name>
</gene>
<dbReference type="InterPro" id="IPR017896">
    <property type="entry name" value="4Fe4S_Fe-S-bd"/>
</dbReference>
<feature type="transmembrane region" description="Helical" evidence="7">
    <location>
        <begin position="524"/>
        <end position="544"/>
    </location>
</feature>
<reference evidence="10" key="1">
    <citation type="submission" date="2018-09" db="EMBL/GenBank/DDBJ databases">
        <title>Complete Genome Sequencing of Sulfolobus sp. JCM 16834.</title>
        <authorList>
            <person name="Kato S."/>
            <person name="Itoh T."/>
            <person name="Ohkuma M."/>
        </authorList>
    </citation>
    <scope>NUCLEOTIDE SEQUENCE [LARGE SCALE GENOMIC DNA]</scope>
    <source>
        <strain evidence="10">IC-007</strain>
    </source>
</reference>
<dbReference type="GO" id="GO:0016491">
    <property type="term" value="F:oxidoreductase activity"/>
    <property type="evidence" value="ECO:0007669"/>
    <property type="project" value="UniProtKB-ARBA"/>
</dbReference>
<dbReference type="GeneID" id="41718847"/>
<dbReference type="PANTHER" id="PTHR30176">
    <property type="entry name" value="FERREDOXIN-TYPE PROTEIN NAPH"/>
    <property type="match status" value="1"/>
</dbReference>
<feature type="transmembrane region" description="Helical" evidence="7">
    <location>
        <begin position="94"/>
        <end position="114"/>
    </location>
</feature>
<feature type="transmembrane region" description="Helical" evidence="7">
    <location>
        <begin position="398"/>
        <end position="416"/>
    </location>
</feature>
<feature type="transmembrane region" description="Helical" evidence="7">
    <location>
        <begin position="215"/>
        <end position="235"/>
    </location>
</feature>
<keyword evidence="3" id="KW-0479">Metal-binding</keyword>
<evidence type="ECO:0000256" key="1">
    <source>
        <dbReference type="ARBA" id="ARBA00022448"/>
    </source>
</evidence>
<feature type="transmembrane region" description="Helical" evidence="7">
    <location>
        <begin position="126"/>
        <end position="147"/>
    </location>
</feature>
<protein>
    <recommendedName>
        <fullName evidence="8">4Fe-4S ferredoxin-type domain-containing protein</fullName>
    </recommendedName>
</protein>
<keyword evidence="7" id="KW-0812">Transmembrane</keyword>
<feature type="transmembrane region" description="Helical" evidence="7">
    <location>
        <begin position="356"/>
        <end position="377"/>
    </location>
</feature>
<evidence type="ECO:0000313" key="9">
    <source>
        <dbReference type="EMBL" id="BBG28020.1"/>
    </source>
</evidence>
<feature type="transmembrane region" description="Helical" evidence="7">
    <location>
        <begin position="65"/>
        <end position="82"/>
    </location>
</feature>
<feature type="transmembrane region" description="Helical" evidence="7">
    <location>
        <begin position="428"/>
        <end position="451"/>
    </location>
</feature>
<keyword evidence="6" id="KW-0411">Iron-sulfur</keyword>
<evidence type="ECO:0000256" key="2">
    <source>
        <dbReference type="ARBA" id="ARBA00022485"/>
    </source>
</evidence>
<dbReference type="AlphaFoldDB" id="A0A510E782"/>
<accession>A0A510E782</accession>
<evidence type="ECO:0000256" key="7">
    <source>
        <dbReference type="SAM" id="Phobius"/>
    </source>
</evidence>
<dbReference type="PROSITE" id="PS51379">
    <property type="entry name" value="4FE4S_FER_2"/>
    <property type="match status" value="1"/>
</dbReference>
<dbReference type="GO" id="GO:0046872">
    <property type="term" value="F:metal ion binding"/>
    <property type="evidence" value="ECO:0007669"/>
    <property type="project" value="UniProtKB-KW"/>
</dbReference>
<dbReference type="PROSITE" id="PS00198">
    <property type="entry name" value="4FE4S_FER_1"/>
    <property type="match status" value="1"/>
</dbReference>
<feature type="transmembrane region" description="Helical" evidence="7">
    <location>
        <begin position="181"/>
        <end position="203"/>
    </location>
</feature>
<evidence type="ECO:0000256" key="6">
    <source>
        <dbReference type="ARBA" id="ARBA00023014"/>
    </source>
</evidence>
<keyword evidence="2" id="KW-0004">4Fe-4S</keyword>
<keyword evidence="7" id="KW-0472">Membrane</keyword>
<dbReference type="EMBL" id="AP018930">
    <property type="protein sequence ID" value="BBG28020.1"/>
    <property type="molecule type" value="Genomic_DNA"/>
</dbReference>
<feature type="domain" description="4Fe-4S ferredoxin-type" evidence="8">
    <location>
        <begin position="603"/>
        <end position="632"/>
    </location>
</feature>
<feature type="transmembrane region" description="Helical" evidence="7">
    <location>
        <begin position="6"/>
        <end position="27"/>
    </location>
</feature>
<keyword evidence="1" id="KW-0813">Transport</keyword>
<dbReference type="Proteomes" id="UP000325030">
    <property type="component" value="Chromosome"/>
</dbReference>
<dbReference type="InterPro" id="IPR051684">
    <property type="entry name" value="Electron_Trans/Redox"/>
</dbReference>
<dbReference type="RefSeq" id="WP_149565059.1">
    <property type="nucleotide sequence ID" value="NZ_AP018930.1"/>
</dbReference>
<organism evidence="9 10">
    <name type="scientific">Sulfuracidifex tepidarius</name>
    <dbReference type="NCBI Taxonomy" id="1294262"/>
    <lineage>
        <taxon>Archaea</taxon>
        <taxon>Thermoproteota</taxon>
        <taxon>Thermoprotei</taxon>
        <taxon>Sulfolobales</taxon>
        <taxon>Sulfolobaceae</taxon>
        <taxon>Sulfuracidifex</taxon>
    </lineage>
</organism>
<evidence type="ECO:0000259" key="8">
    <source>
        <dbReference type="PROSITE" id="PS51379"/>
    </source>
</evidence>
<dbReference type="GO" id="GO:0051539">
    <property type="term" value="F:4 iron, 4 sulfur cluster binding"/>
    <property type="evidence" value="ECO:0007669"/>
    <property type="project" value="UniProtKB-KW"/>
</dbReference>
<keyword evidence="7" id="KW-1133">Transmembrane helix</keyword>
<feature type="transmembrane region" description="Helical" evidence="7">
    <location>
        <begin position="241"/>
        <end position="262"/>
    </location>
</feature>
<dbReference type="Pfam" id="PF13237">
    <property type="entry name" value="Fer4_10"/>
    <property type="match status" value="1"/>
</dbReference>